<sequence length="354" mass="40952">MDSNFLLDEILSQSTISKREQEKKKEEERKREEKDIEDSIERQLNLLQNTDEFLEKYIYGSGIFDEFVEKHIPAISNLDAFRSRQTETRWKVKQLMKEKIQKSRKHSITKDEMKKDIAEYYMKHSVWNTKTKIAFQNYLNSEDVKREIIRVMVDEKIKLVPEGEQFLPIIHALEKEKVGGNNGSTRKSRFSSTIPEKNQNLSKPSVIDISAIKTVYAHIKEEMKPKLLPPINLTTQQYNPYIIPKYYTQPPYFNPNIPPPIFYENTFQHQTNATATIPITKNEMASPIITQKMPTPPEINLGPVDISDSDSDMSMDSPDEDSKETSFSMITPPPPPPCLFDSMEDEAPPPPPIL</sequence>
<feature type="coiled-coil region" evidence="1">
    <location>
        <begin position="16"/>
        <end position="43"/>
    </location>
</feature>
<proteinExistence type="predicted"/>
<reference evidence="4" key="1">
    <citation type="submission" date="2017-02" db="UniProtKB">
        <authorList>
            <consortium name="WormBaseParasite"/>
        </authorList>
    </citation>
    <scope>IDENTIFICATION</scope>
</reference>
<accession>A0A0N5A1J3</accession>
<keyword evidence="1" id="KW-0175">Coiled coil</keyword>
<feature type="region of interest" description="Disordered" evidence="2">
    <location>
        <begin position="292"/>
        <end position="354"/>
    </location>
</feature>
<protein>
    <submittedName>
        <fullName evidence="4">DUF148 domain-containing protein</fullName>
    </submittedName>
</protein>
<dbReference type="Proteomes" id="UP000038045">
    <property type="component" value="Unplaced"/>
</dbReference>
<evidence type="ECO:0000313" key="3">
    <source>
        <dbReference type="Proteomes" id="UP000038045"/>
    </source>
</evidence>
<organism evidence="3 4">
    <name type="scientific">Parastrongyloides trichosuri</name>
    <name type="common">Possum-specific nematode worm</name>
    <dbReference type="NCBI Taxonomy" id="131310"/>
    <lineage>
        <taxon>Eukaryota</taxon>
        <taxon>Metazoa</taxon>
        <taxon>Ecdysozoa</taxon>
        <taxon>Nematoda</taxon>
        <taxon>Chromadorea</taxon>
        <taxon>Rhabditida</taxon>
        <taxon>Tylenchina</taxon>
        <taxon>Panagrolaimomorpha</taxon>
        <taxon>Strongyloidoidea</taxon>
        <taxon>Strongyloididae</taxon>
        <taxon>Parastrongyloides</taxon>
    </lineage>
</organism>
<feature type="compositionally biased region" description="Acidic residues" evidence="2">
    <location>
        <begin position="307"/>
        <end position="322"/>
    </location>
</feature>
<keyword evidence="3" id="KW-1185">Reference proteome</keyword>
<name>A0A0N5A1J3_PARTI</name>
<evidence type="ECO:0000256" key="2">
    <source>
        <dbReference type="SAM" id="MobiDB-lite"/>
    </source>
</evidence>
<evidence type="ECO:0000256" key="1">
    <source>
        <dbReference type="SAM" id="Coils"/>
    </source>
</evidence>
<evidence type="ECO:0000313" key="4">
    <source>
        <dbReference type="WBParaSite" id="PTRK_0001549200.1"/>
    </source>
</evidence>
<dbReference type="WBParaSite" id="PTRK_0001549200.1">
    <property type="protein sequence ID" value="PTRK_0001549200.1"/>
    <property type="gene ID" value="PTRK_0001549200"/>
</dbReference>
<dbReference type="AlphaFoldDB" id="A0A0N5A1J3"/>